<dbReference type="Pfam" id="PF02126">
    <property type="entry name" value="PTE"/>
    <property type="match status" value="1"/>
</dbReference>
<dbReference type="PROSITE" id="PS51347">
    <property type="entry name" value="PHOSPHOTRIESTERASE_2"/>
    <property type="match status" value="1"/>
</dbReference>
<comment type="similarity">
    <text evidence="3">Belongs to the metallo-dependent hydrolases superfamily. Phosphotriesterase family.</text>
</comment>
<dbReference type="RefSeq" id="WP_341727515.1">
    <property type="nucleotide sequence ID" value="NZ_JBBWWT010000015.1"/>
</dbReference>
<evidence type="ECO:0000313" key="4">
    <source>
        <dbReference type="EMBL" id="MEL1266343.1"/>
    </source>
</evidence>
<dbReference type="EMBL" id="JBBWWT010000015">
    <property type="protein sequence ID" value="MEL1266343.1"/>
    <property type="molecule type" value="Genomic_DNA"/>
</dbReference>
<keyword evidence="2" id="KW-0378">Hydrolase</keyword>
<gene>
    <name evidence="4" type="ORF">AAD027_18480</name>
</gene>
<evidence type="ECO:0000256" key="3">
    <source>
        <dbReference type="PROSITE-ProRule" id="PRU00679"/>
    </source>
</evidence>
<evidence type="ECO:0000256" key="1">
    <source>
        <dbReference type="ARBA" id="ARBA00022723"/>
    </source>
</evidence>
<dbReference type="Proteomes" id="UP001459204">
    <property type="component" value="Unassembled WGS sequence"/>
</dbReference>
<keyword evidence="1" id="KW-0479">Metal-binding</keyword>
<accession>A0ABU9J6H1</accession>
<dbReference type="PANTHER" id="PTHR10819:SF3">
    <property type="entry name" value="PHOSPHOTRIESTERASE-RELATED PROTEIN"/>
    <property type="match status" value="1"/>
</dbReference>
<proteinExistence type="inferred from homology"/>
<organism evidence="4 5">
    <name type="scientific">Pseudoxanthomonas putridarboris</name>
    <dbReference type="NCBI Taxonomy" id="752605"/>
    <lineage>
        <taxon>Bacteria</taxon>
        <taxon>Pseudomonadati</taxon>
        <taxon>Pseudomonadota</taxon>
        <taxon>Gammaproteobacteria</taxon>
        <taxon>Lysobacterales</taxon>
        <taxon>Lysobacteraceae</taxon>
        <taxon>Pseudoxanthomonas</taxon>
    </lineage>
</organism>
<evidence type="ECO:0000313" key="5">
    <source>
        <dbReference type="Proteomes" id="UP001459204"/>
    </source>
</evidence>
<name>A0ABU9J6H1_9GAMM</name>
<dbReference type="InterPro" id="IPR032466">
    <property type="entry name" value="Metal_Hydrolase"/>
</dbReference>
<dbReference type="SUPFAM" id="SSF51556">
    <property type="entry name" value="Metallo-dependent hydrolases"/>
    <property type="match status" value="1"/>
</dbReference>
<dbReference type="Gene3D" id="3.20.20.140">
    <property type="entry name" value="Metal-dependent hydrolases"/>
    <property type="match status" value="1"/>
</dbReference>
<dbReference type="InterPro" id="IPR001559">
    <property type="entry name" value="Phosphotriesterase"/>
</dbReference>
<evidence type="ECO:0008006" key="6">
    <source>
        <dbReference type="Google" id="ProtNLM"/>
    </source>
</evidence>
<sequence length="319" mass="35326">MTVNGPVDAADLGITLAHEHLYADLRPHAEQVAQPLPLDLDEVVEVVLPYLEQIRHLGCRTLVDCTATTIGRNPLLIRRLSQASGLHMLTTTGAYLAVAGRFVPPHVLEESSDELAARWTGEWRHGIDGSDVRPGLIKLGLEGDPLSDLERKVVRAAARTHRETGLVIAAHIGPWEEVEPGRNARCAFEQLDLLEAEGVALSAWVWVHAQNEAVADHHVRAARRGAWVSFDGFRPGQVDRYLELLGRMRDEGLLHRVLLSQDAGWYNASAPRGGEFHPFHPLFTELIPALRGNGFGEDDIHTLLVRNPAQAFAFDLQRR</sequence>
<evidence type="ECO:0000256" key="2">
    <source>
        <dbReference type="ARBA" id="ARBA00022801"/>
    </source>
</evidence>
<keyword evidence="5" id="KW-1185">Reference proteome</keyword>
<reference evidence="4 5" key="1">
    <citation type="submission" date="2024-04" db="EMBL/GenBank/DDBJ databases">
        <title>Draft genome sequence of Pseudoxanthomonas putridarboris WD12.</title>
        <authorList>
            <person name="Oh J."/>
        </authorList>
    </citation>
    <scope>NUCLEOTIDE SEQUENCE [LARGE SCALE GENOMIC DNA]</scope>
    <source>
        <strain evidence="4 5">WD12</strain>
    </source>
</reference>
<dbReference type="InterPro" id="IPR017947">
    <property type="entry name" value="AryldialkylPase_Zn-BS"/>
</dbReference>
<dbReference type="PROSITE" id="PS01322">
    <property type="entry name" value="PHOSPHOTRIESTERASE_1"/>
    <property type="match status" value="1"/>
</dbReference>
<protein>
    <recommendedName>
        <fullName evidence="6">Phosphotriesterase-related protein</fullName>
    </recommendedName>
</protein>
<dbReference type="PANTHER" id="PTHR10819">
    <property type="entry name" value="PHOSPHOTRIESTERASE-RELATED"/>
    <property type="match status" value="1"/>
</dbReference>
<comment type="caution">
    <text evidence="4">The sequence shown here is derived from an EMBL/GenBank/DDBJ whole genome shotgun (WGS) entry which is preliminary data.</text>
</comment>
<feature type="modified residue" description="N6-carboxylysine" evidence="3">
    <location>
        <position position="138"/>
    </location>
</feature>